<dbReference type="InParanoid" id="A0A3N4L652"/>
<sequence length="54" mass="6244">MDLTQWMEVGLFLLQHMMCFLNQIAFVSNLRIVETILEEDGVADGKDRKVSDSR</sequence>
<evidence type="ECO:0000313" key="2">
    <source>
        <dbReference type="Proteomes" id="UP000267821"/>
    </source>
</evidence>
<dbReference type="Proteomes" id="UP000267821">
    <property type="component" value="Unassembled WGS sequence"/>
</dbReference>
<dbReference type="AlphaFoldDB" id="A0A3N4L652"/>
<name>A0A3N4L652_9PEZI</name>
<reference evidence="1 2" key="1">
    <citation type="journal article" date="2018" name="Nat. Ecol. Evol.">
        <title>Pezizomycetes genomes reveal the molecular basis of ectomycorrhizal truffle lifestyle.</title>
        <authorList>
            <person name="Murat C."/>
            <person name="Payen T."/>
            <person name="Noel B."/>
            <person name="Kuo A."/>
            <person name="Morin E."/>
            <person name="Chen J."/>
            <person name="Kohler A."/>
            <person name="Krizsan K."/>
            <person name="Balestrini R."/>
            <person name="Da Silva C."/>
            <person name="Montanini B."/>
            <person name="Hainaut M."/>
            <person name="Levati E."/>
            <person name="Barry K.W."/>
            <person name="Belfiori B."/>
            <person name="Cichocki N."/>
            <person name="Clum A."/>
            <person name="Dockter R.B."/>
            <person name="Fauchery L."/>
            <person name="Guy J."/>
            <person name="Iotti M."/>
            <person name="Le Tacon F."/>
            <person name="Lindquist E.A."/>
            <person name="Lipzen A."/>
            <person name="Malagnac F."/>
            <person name="Mello A."/>
            <person name="Molinier V."/>
            <person name="Miyauchi S."/>
            <person name="Poulain J."/>
            <person name="Riccioni C."/>
            <person name="Rubini A."/>
            <person name="Sitrit Y."/>
            <person name="Splivallo R."/>
            <person name="Traeger S."/>
            <person name="Wang M."/>
            <person name="Zifcakova L."/>
            <person name="Wipf D."/>
            <person name="Zambonelli A."/>
            <person name="Paolocci F."/>
            <person name="Nowrousian M."/>
            <person name="Ottonello S."/>
            <person name="Baldrian P."/>
            <person name="Spatafora J.W."/>
            <person name="Henrissat B."/>
            <person name="Nagy L.G."/>
            <person name="Aury J.M."/>
            <person name="Wincker P."/>
            <person name="Grigoriev I.V."/>
            <person name="Bonfante P."/>
            <person name="Martin F.M."/>
        </authorList>
    </citation>
    <scope>NUCLEOTIDE SEQUENCE [LARGE SCALE GENOMIC DNA]</scope>
    <source>
        <strain evidence="1 2">ATCC MYA-4762</strain>
    </source>
</reference>
<evidence type="ECO:0000313" key="1">
    <source>
        <dbReference type="EMBL" id="RPB18333.1"/>
    </source>
</evidence>
<dbReference type="EMBL" id="ML121642">
    <property type="protein sequence ID" value="RPB18333.1"/>
    <property type="molecule type" value="Genomic_DNA"/>
</dbReference>
<keyword evidence="2" id="KW-1185">Reference proteome</keyword>
<gene>
    <name evidence="1" type="ORF">L211DRAFT_843751</name>
</gene>
<accession>A0A3N4L652</accession>
<proteinExistence type="predicted"/>
<protein>
    <submittedName>
        <fullName evidence="1">Uncharacterized protein</fullName>
    </submittedName>
</protein>
<dbReference type="OrthoDB" id="5465477at2759"/>
<organism evidence="1 2">
    <name type="scientific">Terfezia boudieri ATCC MYA-4762</name>
    <dbReference type="NCBI Taxonomy" id="1051890"/>
    <lineage>
        <taxon>Eukaryota</taxon>
        <taxon>Fungi</taxon>
        <taxon>Dikarya</taxon>
        <taxon>Ascomycota</taxon>
        <taxon>Pezizomycotina</taxon>
        <taxon>Pezizomycetes</taxon>
        <taxon>Pezizales</taxon>
        <taxon>Pezizaceae</taxon>
        <taxon>Terfezia</taxon>
    </lineage>
</organism>